<proteinExistence type="predicted"/>
<dbReference type="EMBL" id="VIWO01000012">
    <property type="protein sequence ID" value="TWF33604.1"/>
    <property type="molecule type" value="Genomic_DNA"/>
</dbReference>
<dbReference type="InterPro" id="IPR032508">
    <property type="entry name" value="FecR_C"/>
</dbReference>
<reference evidence="3 4" key="1">
    <citation type="submission" date="2019-06" db="EMBL/GenBank/DDBJ databases">
        <title>Sorghum-associated microbial communities from plants grown in Nebraska, USA.</title>
        <authorList>
            <person name="Schachtman D."/>
        </authorList>
    </citation>
    <scope>NUCLEOTIDE SEQUENCE [LARGE SCALE GENOMIC DNA]</scope>
    <source>
        <strain evidence="3 4">1209</strain>
    </source>
</reference>
<protein>
    <submittedName>
        <fullName evidence="3">FecR family protein</fullName>
    </submittedName>
</protein>
<evidence type="ECO:0000313" key="4">
    <source>
        <dbReference type="Proteomes" id="UP000320811"/>
    </source>
</evidence>
<name>A0A561P6B3_9BACT</name>
<keyword evidence="1" id="KW-0812">Transmembrane</keyword>
<comment type="caution">
    <text evidence="3">The sequence shown here is derived from an EMBL/GenBank/DDBJ whole genome shotgun (WGS) entry which is preliminary data.</text>
</comment>
<evidence type="ECO:0000259" key="2">
    <source>
        <dbReference type="Pfam" id="PF16344"/>
    </source>
</evidence>
<dbReference type="RefSeq" id="WP_145674187.1">
    <property type="nucleotide sequence ID" value="NZ_VIWO01000012.1"/>
</dbReference>
<gene>
    <name evidence="3" type="ORF">FHW36_11245</name>
</gene>
<keyword evidence="1" id="KW-1133">Transmembrane helix</keyword>
<feature type="transmembrane region" description="Helical" evidence="1">
    <location>
        <begin position="75"/>
        <end position="95"/>
    </location>
</feature>
<dbReference type="Proteomes" id="UP000320811">
    <property type="component" value="Unassembled WGS sequence"/>
</dbReference>
<dbReference type="Gene3D" id="3.55.50.30">
    <property type="match status" value="1"/>
</dbReference>
<dbReference type="PANTHER" id="PTHR30273">
    <property type="entry name" value="PERIPLASMIC SIGNAL SENSOR AND SIGMA FACTOR ACTIVATOR FECR-RELATED"/>
    <property type="match status" value="1"/>
</dbReference>
<dbReference type="InterPro" id="IPR012373">
    <property type="entry name" value="Ferrdict_sens_TM"/>
</dbReference>
<keyword evidence="1" id="KW-0472">Membrane</keyword>
<accession>A0A561P6B3</accession>
<keyword evidence="4" id="KW-1185">Reference proteome</keyword>
<evidence type="ECO:0000313" key="3">
    <source>
        <dbReference type="EMBL" id="TWF33604.1"/>
    </source>
</evidence>
<dbReference type="GO" id="GO:0016989">
    <property type="term" value="F:sigma factor antagonist activity"/>
    <property type="evidence" value="ECO:0007669"/>
    <property type="project" value="TreeGrafter"/>
</dbReference>
<feature type="domain" description="Protein FecR C-terminal" evidence="2">
    <location>
        <begin position="239"/>
        <end position="296"/>
    </location>
</feature>
<dbReference type="PANTHER" id="PTHR30273:SF2">
    <property type="entry name" value="PROTEIN FECR"/>
    <property type="match status" value="1"/>
</dbReference>
<organism evidence="3 4">
    <name type="scientific">Chitinophaga polysaccharea</name>
    <dbReference type="NCBI Taxonomy" id="1293035"/>
    <lineage>
        <taxon>Bacteria</taxon>
        <taxon>Pseudomonadati</taxon>
        <taxon>Bacteroidota</taxon>
        <taxon>Chitinophagia</taxon>
        <taxon>Chitinophagales</taxon>
        <taxon>Chitinophagaceae</taxon>
        <taxon>Chitinophaga</taxon>
    </lineage>
</organism>
<dbReference type="Gene3D" id="2.60.120.1440">
    <property type="match status" value="1"/>
</dbReference>
<dbReference type="Pfam" id="PF16344">
    <property type="entry name" value="FecR_C"/>
    <property type="match status" value="1"/>
</dbReference>
<dbReference type="OrthoDB" id="653096at2"/>
<evidence type="ECO:0000256" key="1">
    <source>
        <dbReference type="SAM" id="Phobius"/>
    </source>
</evidence>
<dbReference type="AlphaFoldDB" id="A0A561P6B3"/>
<sequence>MYQPDEDISQLISSFIASPQDPLLREQVAAFVDADPEQAVYVESRLSAWLEEGRFVRPMPSAPVMPVNRYRSFPWKWLATAAIVPLIVAGAWLLWENQPARMLLYTNDTGRIDTLQLEKGSSIIANKGTTLTYAAQFEATPEVSVISGDAYFNIHRAHRIRMRLDEHTVLYTANALFSIHCTPAVFQVYVIKGSVTLVPEKGNKLQLTANMQAKRELHQPIQKKTLKSASLLAWKTGRLKFRNVPLEEVLDAVNGYYGLEIIVPPSANQLYKRRLTADFENKSAAEMLALLQQTLNTPIVKDSANRYYVTIK</sequence>